<evidence type="ECO:0000313" key="3">
    <source>
        <dbReference type="Proteomes" id="UP001472677"/>
    </source>
</evidence>
<accession>A0ABR2EJY9</accession>
<feature type="region of interest" description="Disordered" evidence="1">
    <location>
        <begin position="48"/>
        <end position="91"/>
    </location>
</feature>
<reference evidence="2 3" key="1">
    <citation type="journal article" date="2024" name="G3 (Bethesda)">
        <title>Genome assembly of Hibiscus sabdariffa L. provides insights into metabolisms of medicinal natural products.</title>
        <authorList>
            <person name="Kim T."/>
        </authorList>
    </citation>
    <scope>NUCLEOTIDE SEQUENCE [LARGE SCALE GENOMIC DNA]</scope>
    <source>
        <strain evidence="2">TK-2024</strain>
        <tissue evidence="2">Old leaves</tissue>
    </source>
</reference>
<dbReference type="EMBL" id="JBBPBM010000012">
    <property type="protein sequence ID" value="KAK8562314.1"/>
    <property type="molecule type" value="Genomic_DNA"/>
</dbReference>
<name>A0ABR2EJY9_9ROSI</name>
<comment type="caution">
    <text evidence="2">The sequence shown here is derived from an EMBL/GenBank/DDBJ whole genome shotgun (WGS) entry which is preliminary data.</text>
</comment>
<feature type="compositionally biased region" description="Basic and acidic residues" evidence="1">
    <location>
        <begin position="48"/>
        <end position="58"/>
    </location>
</feature>
<keyword evidence="3" id="KW-1185">Reference proteome</keyword>
<feature type="region of interest" description="Disordered" evidence="1">
    <location>
        <begin position="1"/>
        <end position="36"/>
    </location>
</feature>
<proteinExistence type="predicted"/>
<evidence type="ECO:0000313" key="2">
    <source>
        <dbReference type="EMBL" id="KAK8562314.1"/>
    </source>
</evidence>
<gene>
    <name evidence="2" type="ORF">V6N12_010398</name>
</gene>
<organism evidence="2 3">
    <name type="scientific">Hibiscus sabdariffa</name>
    <name type="common">roselle</name>
    <dbReference type="NCBI Taxonomy" id="183260"/>
    <lineage>
        <taxon>Eukaryota</taxon>
        <taxon>Viridiplantae</taxon>
        <taxon>Streptophyta</taxon>
        <taxon>Embryophyta</taxon>
        <taxon>Tracheophyta</taxon>
        <taxon>Spermatophyta</taxon>
        <taxon>Magnoliopsida</taxon>
        <taxon>eudicotyledons</taxon>
        <taxon>Gunneridae</taxon>
        <taxon>Pentapetalae</taxon>
        <taxon>rosids</taxon>
        <taxon>malvids</taxon>
        <taxon>Malvales</taxon>
        <taxon>Malvaceae</taxon>
        <taxon>Malvoideae</taxon>
        <taxon>Hibiscus</taxon>
    </lineage>
</organism>
<feature type="compositionally biased region" description="Basic and acidic residues" evidence="1">
    <location>
        <begin position="70"/>
        <end position="81"/>
    </location>
</feature>
<dbReference type="Proteomes" id="UP001472677">
    <property type="component" value="Unassembled WGS sequence"/>
</dbReference>
<sequence>MEGMDNLMGHQDIIRDGPPLHKGSLSIRDTGGKDRFHTVDKDFGNRLIDDGAKADGPELPHGSGPVNLRNKHDNSFVDRGHISLATQKGKA</sequence>
<protein>
    <submittedName>
        <fullName evidence="2">Uncharacterized protein</fullName>
    </submittedName>
</protein>
<evidence type="ECO:0000256" key="1">
    <source>
        <dbReference type="SAM" id="MobiDB-lite"/>
    </source>
</evidence>